<dbReference type="Gene3D" id="2.20.100.10">
    <property type="entry name" value="Thrombospondin type-1 (TSP1) repeat"/>
    <property type="match status" value="1"/>
</dbReference>
<dbReference type="SUPFAM" id="SSF56059">
    <property type="entry name" value="Glutathione synthetase ATP-binding domain-like"/>
    <property type="match status" value="1"/>
</dbReference>
<dbReference type="InterPro" id="IPR004344">
    <property type="entry name" value="TTL/TTLL_fam"/>
</dbReference>
<dbReference type="Pfam" id="PF19028">
    <property type="entry name" value="TSP1_spondin"/>
    <property type="match status" value="1"/>
</dbReference>
<dbReference type="InterPro" id="IPR036383">
    <property type="entry name" value="TSP1_rpt_sf"/>
</dbReference>
<dbReference type="SMART" id="SM00209">
    <property type="entry name" value="TSP1"/>
    <property type="match status" value="1"/>
</dbReference>
<dbReference type="PANTHER" id="PTHR47113:SF1">
    <property type="entry name" value="LD09343P"/>
    <property type="match status" value="1"/>
</dbReference>
<reference evidence="5 6" key="1">
    <citation type="journal article" date="2015" name="Genome Biol. Evol.">
        <title>Comparative Genomics of a Bacterivorous Green Alga Reveals Evolutionary Causalities and Consequences of Phago-Mixotrophic Mode of Nutrition.</title>
        <authorList>
            <person name="Burns J.A."/>
            <person name="Paasch A."/>
            <person name="Narechania A."/>
            <person name="Kim E."/>
        </authorList>
    </citation>
    <scope>NUCLEOTIDE SEQUENCE [LARGE SCALE GENOMIC DNA]</scope>
    <source>
        <strain evidence="5 6">PLY_AMNH</strain>
    </source>
</reference>
<dbReference type="Gene3D" id="3.30.470.20">
    <property type="entry name" value="ATP-grasp fold, B domain"/>
    <property type="match status" value="1"/>
</dbReference>
<proteinExistence type="predicted"/>
<keyword evidence="3" id="KW-0325">Glycoprotein</keyword>
<protein>
    <recommendedName>
        <fullName evidence="4">Spondin-like TSP1 domain-containing protein</fullName>
    </recommendedName>
</protein>
<gene>
    <name evidence="5" type="ORF">CYMTET_29095</name>
</gene>
<name>A0AAE0FLS2_9CHLO</name>
<dbReference type="PROSITE" id="PS51221">
    <property type="entry name" value="TTL"/>
    <property type="match status" value="1"/>
</dbReference>
<feature type="domain" description="Spondin-like TSP1" evidence="4">
    <location>
        <begin position="434"/>
        <end position="479"/>
    </location>
</feature>
<sequence length="613" mass="67275">MRGLQTLFGTGSAHPRLDLNISDWSLWHILWVHEPEDLPESGDILPWQRVSHVPGMEWITSKANLAILGELESLPFLPRTILNQDDVARTLEQRKDINRSVLGKQACHWLAKAPTHRQVIPLCDTPEAVAEHISKAIADGSIVQEMVDSPLLIDHTKFDLGVYVFVTGMGGRRMEVHVFDDFLLRFCLEEFRGDLGMDTAAGNVVGSKYRAAWEMPSLQPWYNTSEAELHSGGATKRALEAYLTANTGDAHIFTQIWNRLTDIIQNTLLSTQPFIKKALEQYSAEHRNNFFELLRFDFVLDTGLKPWLIEVNASPNLYPKSTPQAALLRRLCRGVGDLLLMPRTPDLLNVAEPHAASAHEIGVPTPFSSRALITHPASSSSTMTPSATGFRRLEMSIRNSAVPARPAAVSPALRRQLQGLHSASMRSLAEHQDCVVSDWTEWSACTKACGVGTEHRTRAIVEPQHGTNRQPCPTLYELRTTFVQDMASELDVPSEGLVIASWSAQDAGTNPNAQSLINASFAVYDRSECCAGQVAEMLETLQTPGALQLSAILGPVDDVCVTQSTLTPTPTATAVPSLPATDHSSADTIMPTGYLQCATLAAVHVAWSMMLEA</sequence>
<evidence type="ECO:0000256" key="3">
    <source>
        <dbReference type="ARBA" id="ARBA00023180"/>
    </source>
</evidence>
<evidence type="ECO:0000256" key="2">
    <source>
        <dbReference type="ARBA" id="ARBA00023157"/>
    </source>
</evidence>
<keyword evidence="1" id="KW-0732">Signal</keyword>
<keyword evidence="6" id="KW-1185">Reference proteome</keyword>
<evidence type="ECO:0000256" key="1">
    <source>
        <dbReference type="ARBA" id="ARBA00022729"/>
    </source>
</evidence>
<dbReference type="EMBL" id="LGRX02016493">
    <property type="protein sequence ID" value="KAK3262030.1"/>
    <property type="molecule type" value="Genomic_DNA"/>
</dbReference>
<evidence type="ECO:0000313" key="6">
    <source>
        <dbReference type="Proteomes" id="UP001190700"/>
    </source>
</evidence>
<dbReference type="PROSITE" id="PS50092">
    <property type="entry name" value="TSP1"/>
    <property type="match status" value="1"/>
</dbReference>
<evidence type="ECO:0000313" key="5">
    <source>
        <dbReference type="EMBL" id="KAK3262030.1"/>
    </source>
</evidence>
<comment type="caution">
    <text evidence="5">The sequence shown here is derived from an EMBL/GenBank/DDBJ whole genome shotgun (WGS) entry which is preliminary data.</text>
</comment>
<organism evidence="5 6">
    <name type="scientific">Cymbomonas tetramitiformis</name>
    <dbReference type="NCBI Taxonomy" id="36881"/>
    <lineage>
        <taxon>Eukaryota</taxon>
        <taxon>Viridiplantae</taxon>
        <taxon>Chlorophyta</taxon>
        <taxon>Pyramimonadophyceae</taxon>
        <taxon>Pyramimonadales</taxon>
        <taxon>Pyramimonadaceae</taxon>
        <taxon>Cymbomonas</taxon>
    </lineage>
</organism>
<dbReference type="AlphaFoldDB" id="A0AAE0FLS2"/>
<accession>A0AAE0FLS2</accession>
<dbReference type="InterPro" id="IPR044004">
    <property type="entry name" value="TSP1_spondin_dom"/>
</dbReference>
<dbReference type="InterPro" id="IPR053317">
    <property type="entry name" value="Tubulin_polyglutamylase"/>
</dbReference>
<dbReference type="InterPro" id="IPR000884">
    <property type="entry name" value="TSP1_rpt"/>
</dbReference>
<dbReference type="SUPFAM" id="SSF82895">
    <property type="entry name" value="TSP-1 type 1 repeat"/>
    <property type="match status" value="1"/>
</dbReference>
<dbReference type="Pfam" id="PF03133">
    <property type="entry name" value="TTL"/>
    <property type="match status" value="1"/>
</dbReference>
<evidence type="ECO:0000259" key="4">
    <source>
        <dbReference type="Pfam" id="PF19028"/>
    </source>
</evidence>
<dbReference type="PANTHER" id="PTHR47113">
    <property type="entry name" value="LD09343P"/>
    <property type="match status" value="1"/>
</dbReference>
<dbReference type="Proteomes" id="UP001190700">
    <property type="component" value="Unassembled WGS sequence"/>
</dbReference>
<keyword evidence="2" id="KW-1015">Disulfide bond</keyword>